<dbReference type="InterPro" id="IPR003593">
    <property type="entry name" value="AAA+_ATPase"/>
</dbReference>
<evidence type="ECO:0000256" key="2">
    <source>
        <dbReference type="ARBA" id="ARBA00022448"/>
    </source>
</evidence>
<evidence type="ECO:0000256" key="8">
    <source>
        <dbReference type="SAM" id="MobiDB-lite"/>
    </source>
</evidence>
<dbReference type="PANTHER" id="PTHR48041">
    <property type="entry name" value="ABC TRANSPORTER G FAMILY MEMBER 28"/>
    <property type="match status" value="1"/>
</dbReference>
<keyword evidence="2" id="KW-0813">Transport</keyword>
<gene>
    <name evidence="11" type="ORF">H4R20_004605</name>
</gene>
<keyword evidence="7 9" id="KW-0472">Membrane</keyword>
<dbReference type="SMART" id="SM00382">
    <property type="entry name" value="AAA"/>
    <property type="match status" value="1"/>
</dbReference>
<keyword evidence="4" id="KW-0547">Nucleotide-binding</keyword>
<keyword evidence="5" id="KW-0067">ATP-binding</keyword>
<comment type="caution">
    <text evidence="11">The sequence shown here is derived from an EMBL/GenBank/DDBJ whole genome shotgun (WGS) entry which is preliminary data.</text>
</comment>
<dbReference type="GO" id="GO:0005524">
    <property type="term" value="F:ATP binding"/>
    <property type="evidence" value="ECO:0007669"/>
    <property type="project" value="UniProtKB-KW"/>
</dbReference>
<evidence type="ECO:0000256" key="4">
    <source>
        <dbReference type="ARBA" id="ARBA00022741"/>
    </source>
</evidence>
<dbReference type="PANTHER" id="PTHR48041:SF122">
    <property type="entry name" value="ABC TRANSPORTER DOMAIN-CONTAINING PROTEIN"/>
    <property type="match status" value="1"/>
</dbReference>
<organism evidence="11 12">
    <name type="scientific">Coemansia guatemalensis</name>
    <dbReference type="NCBI Taxonomy" id="2761395"/>
    <lineage>
        <taxon>Eukaryota</taxon>
        <taxon>Fungi</taxon>
        <taxon>Fungi incertae sedis</taxon>
        <taxon>Zoopagomycota</taxon>
        <taxon>Kickxellomycotina</taxon>
        <taxon>Kickxellomycetes</taxon>
        <taxon>Kickxellales</taxon>
        <taxon>Kickxellaceae</taxon>
        <taxon>Coemansia</taxon>
    </lineage>
</organism>
<dbReference type="InterPro" id="IPR043926">
    <property type="entry name" value="ABCG_dom"/>
</dbReference>
<evidence type="ECO:0000256" key="6">
    <source>
        <dbReference type="ARBA" id="ARBA00022989"/>
    </source>
</evidence>
<feature type="transmembrane region" description="Helical" evidence="9">
    <location>
        <begin position="449"/>
        <end position="472"/>
    </location>
</feature>
<name>A0A9W8HT06_9FUNG</name>
<keyword evidence="3 9" id="KW-0812">Transmembrane</keyword>
<dbReference type="InterPro" id="IPR003439">
    <property type="entry name" value="ABC_transporter-like_ATP-bd"/>
</dbReference>
<dbReference type="InterPro" id="IPR013525">
    <property type="entry name" value="ABC2_TM"/>
</dbReference>
<evidence type="ECO:0000313" key="11">
    <source>
        <dbReference type="EMBL" id="KAJ2799010.1"/>
    </source>
</evidence>
<dbReference type="PROSITE" id="PS00211">
    <property type="entry name" value="ABC_TRANSPORTER_1"/>
    <property type="match status" value="1"/>
</dbReference>
<dbReference type="AlphaFoldDB" id="A0A9W8HT06"/>
<feature type="transmembrane region" description="Helical" evidence="9">
    <location>
        <begin position="638"/>
        <end position="662"/>
    </location>
</feature>
<dbReference type="GO" id="GO:0140359">
    <property type="term" value="F:ABC-type transporter activity"/>
    <property type="evidence" value="ECO:0007669"/>
    <property type="project" value="InterPro"/>
</dbReference>
<feature type="transmembrane region" description="Helical" evidence="9">
    <location>
        <begin position="530"/>
        <end position="553"/>
    </location>
</feature>
<protein>
    <recommendedName>
        <fullName evidence="10">ABC transporter domain-containing protein</fullName>
    </recommendedName>
</protein>
<feature type="transmembrane region" description="Helical" evidence="9">
    <location>
        <begin position="493"/>
        <end position="518"/>
    </location>
</feature>
<feature type="region of interest" description="Disordered" evidence="8">
    <location>
        <begin position="335"/>
        <end position="360"/>
    </location>
</feature>
<feature type="domain" description="ABC transporter" evidence="10">
    <location>
        <begin position="19"/>
        <end position="264"/>
    </location>
</feature>
<dbReference type="GO" id="GO:0016887">
    <property type="term" value="F:ATP hydrolysis activity"/>
    <property type="evidence" value="ECO:0007669"/>
    <property type="project" value="InterPro"/>
</dbReference>
<dbReference type="OrthoDB" id="66620at2759"/>
<evidence type="ECO:0000256" key="9">
    <source>
        <dbReference type="SAM" id="Phobius"/>
    </source>
</evidence>
<dbReference type="Proteomes" id="UP001140094">
    <property type="component" value="Unassembled WGS sequence"/>
</dbReference>
<dbReference type="GO" id="GO:0016020">
    <property type="term" value="C:membrane"/>
    <property type="evidence" value="ECO:0007669"/>
    <property type="project" value="UniProtKB-SubCell"/>
</dbReference>
<dbReference type="EMBL" id="JANBUO010001268">
    <property type="protein sequence ID" value="KAJ2799010.1"/>
    <property type="molecule type" value="Genomic_DNA"/>
</dbReference>
<feature type="transmembrane region" description="Helical" evidence="9">
    <location>
        <begin position="415"/>
        <end position="437"/>
    </location>
</feature>
<evidence type="ECO:0000313" key="12">
    <source>
        <dbReference type="Proteomes" id="UP001140094"/>
    </source>
</evidence>
<keyword evidence="6 9" id="KW-1133">Transmembrane helix</keyword>
<dbReference type="Pfam" id="PF19055">
    <property type="entry name" value="ABC2_membrane_7"/>
    <property type="match status" value="1"/>
</dbReference>
<dbReference type="SUPFAM" id="SSF52540">
    <property type="entry name" value="P-loop containing nucleoside triphosphate hydrolases"/>
    <property type="match status" value="1"/>
</dbReference>
<feature type="transmembrane region" description="Helical" evidence="9">
    <location>
        <begin position="565"/>
        <end position="590"/>
    </location>
</feature>
<sequence>MVQSGCTTRVPSTDAIPILSWSNLSYNVKVKGGTRHILQDISGSIYPGELVAIMGSSGAGKTTLLNVLAGRVQGGRLEGNIKFLGAPRNPHTFKRMLAFVEQDDLMHSALTVEETLLTSAQLRLPNTAYSLQDKQERVSTVMRQLRLSHIKDSRIGGDGERGVSGGERKRVSIGAELVTDPTMLVLDEPSSGLDSSSAEMVIALTKEMSRQRNLCTLVTIHQPSAEMVAQFDKLILLAQGKLVYMGATTQAVPYFEQLGYPLTHSNPANFFIDLMTIDFASSEATQKSEERVQLLVDAFVEFRQRGGSLQLASSKMFGVEVGVNNRHCVAAQVQEDNDSSNTSIAAASDPSSGKGSHAEKVGTTTALEHCEQIVGDITHEEAYLFQSEPPPMNSWISEAAVLFKRDWIMTIRSSSFINGLLTQCLVMMLFNSFVFFQLGNNQASVQNRIGTLFTLTLVATFPVVVPVMTVIMSGRNVLRRERAGGMYRMSTYFAARALSFFPVVYIPYIIMFTGIYFITHLQYEVEKFFIALLVIAVLLFCSLGFAFTMAMIVRRMEVAHTIAPVSLATFMLFAGNLSNATSITPVLRWIKYVCLFYYSYSGLVQNEFNGLEFVCSSSDASCYSLGEDVVNAYGLDEVPIWGCVVINLALGLGFYIIAYFLLRWVAKPRFIWL</sequence>
<accession>A0A9W8HT06</accession>
<proteinExistence type="predicted"/>
<evidence type="ECO:0000256" key="7">
    <source>
        <dbReference type="ARBA" id="ARBA00023136"/>
    </source>
</evidence>
<feature type="compositionally biased region" description="Polar residues" evidence="8">
    <location>
        <begin position="339"/>
        <end position="354"/>
    </location>
</feature>
<dbReference type="InterPro" id="IPR027417">
    <property type="entry name" value="P-loop_NTPase"/>
</dbReference>
<reference evidence="11" key="1">
    <citation type="submission" date="2022-07" db="EMBL/GenBank/DDBJ databases">
        <title>Phylogenomic reconstructions and comparative analyses of Kickxellomycotina fungi.</title>
        <authorList>
            <person name="Reynolds N.K."/>
            <person name="Stajich J.E."/>
            <person name="Barry K."/>
            <person name="Grigoriev I.V."/>
            <person name="Crous P."/>
            <person name="Smith M.E."/>
        </authorList>
    </citation>
    <scope>NUCLEOTIDE SEQUENCE</scope>
    <source>
        <strain evidence="11">NRRL 1565</strain>
    </source>
</reference>
<evidence type="ECO:0000259" key="10">
    <source>
        <dbReference type="PROSITE" id="PS50893"/>
    </source>
</evidence>
<dbReference type="Gene3D" id="3.40.50.300">
    <property type="entry name" value="P-loop containing nucleotide triphosphate hydrolases"/>
    <property type="match status" value="1"/>
</dbReference>
<dbReference type="InterPro" id="IPR017871">
    <property type="entry name" value="ABC_transporter-like_CS"/>
</dbReference>
<dbReference type="PROSITE" id="PS50893">
    <property type="entry name" value="ABC_TRANSPORTER_2"/>
    <property type="match status" value="1"/>
</dbReference>
<comment type="subcellular location">
    <subcellularLocation>
        <location evidence="1">Membrane</location>
        <topology evidence="1">Multi-pass membrane protein</topology>
    </subcellularLocation>
</comment>
<dbReference type="CDD" id="cd03213">
    <property type="entry name" value="ABCG_EPDR"/>
    <property type="match status" value="1"/>
</dbReference>
<dbReference type="Pfam" id="PF01061">
    <property type="entry name" value="ABC2_membrane"/>
    <property type="match status" value="1"/>
</dbReference>
<evidence type="ECO:0000256" key="3">
    <source>
        <dbReference type="ARBA" id="ARBA00022692"/>
    </source>
</evidence>
<dbReference type="Pfam" id="PF00005">
    <property type="entry name" value="ABC_tran"/>
    <property type="match status" value="1"/>
</dbReference>
<evidence type="ECO:0000256" key="5">
    <source>
        <dbReference type="ARBA" id="ARBA00022840"/>
    </source>
</evidence>
<keyword evidence="12" id="KW-1185">Reference proteome</keyword>
<dbReference type="InterPro" id="IPR050352">
    <property type="entry name" value="ABCG_transporters"/>
</dbReference>
<evidence type="ECO:0000256" key="1">
    <source>
        <dbReference type="ARBA" id="ARBA00004141"/>
    </source>
</evidence>